<dbReference type="Pfam" id="PF17875">
    <property type="entry name" value="RPA43_OB"/>
    <property type="match status" value="1"/>
</dbReference>
<reference evidence="6 7" key="1">
    <citation type="submission" date="2014-02" db="EMBL/GenBank/DDBJ databases">
        <title>Transposable element dynamics among asymbiotic and ectomycorrhizal Amanita fungi.</title>
        <authorList>
            <consortium name="DOE Joint Genome Institute"/>
            <person name="Hess J."/>
            <person name="Skrede I."/>
            <person name="Wolfe B."/>
            <person name="LaButti K."/>
            <person name="Ohm R.A."/>
            <person name="Grigoriev I.V."/>
            <person name="Pringle A."/>
        </authorList>
    </citation>
    <scope>NUCLEOTIDE SEQUENCE [LARGE SCALE GENOMIC DNA]</scope>
    <source>
        <strain evidence="6 7">SKay4041</strain>
    </source>
</reference>
<name>A0A2A9NAP9_9AGAR</name>
<evidence type="ECO:0000259" key="5">
    <source>
        <dbReference type="Pfam" id="PF17875"/>
    </source>
</evidence>
<evidence type="ECO:0000256" key="4">
    <source>
        <dbReference type="ARBA" id="ARBA00023242"/>
    </source>
</evidence>
<accession>A0A2A9NAP9</accession>
<dbReference type="GO" id="GO:0005736">
    <property type="term" value="C:RNA polymerase I complex"/>
    <property type="evidence" value="ECO:0007669"/>
    <property type="project" value="TreeGrafter"/>
</dbReference>
<feature type="domain" description="RPA43 OB" evidence="5">
    <location>
        <begin position="122"/>
        <end position="224"/>
    </location>
</feature>
<evidence type="ECO:0000256" key="1">
    <source>
        <dbReference type="ARBA" id="ARBA00004123"/>
    </source>
</evidence>
<evidence type="ECO:0000256" key="3">
    <source>
        <dbReference type="ARBA" id="ARBA00023163"/>
    </source>
</evidence>
<evidence type="ECO:0000256" key="2">
    <source>
        <dbReference type="ARBA" id="ARBA00022478"/>
    </source>
</evidence>
<dbReference type="Gene3D" id="3.30.1490.120">
    <property type="entry name" value="RNA polymerase Rpb7-like, N-terminal domain"/>
    <property type="match status" value="1"/>
</dbReference>
<proteinExistence type="predicted"/>
<dbReference type="AlphaFoldDB" id="A0A2A9NAP9"/>
<keyword evidence="7" id="KW-1185">Reference proteome</keyword>
<dbReference type="STRING" id="703135.A0A2A9NAP9"/>
<organism evidence="6 7">
    <name type="scientific">Amanita thiersii Skay4041</name>
    <dbReference type="NCBI Taxonomy" id="703135"/>
    <lineage>
        <taxon>Eukaryota</taxon>
        <taxon>Fungi</taxon>
        <taxon>Dikarya</taxon>
        <taxon>Basidiomycota</taxon>
        <taxon>Agaricomycotina</taxon>
        <taxon>Agaricomycetes</taxon>
        <taxon>Agaricomycetidae</taxon>
        <taxon>Agaricales</taxon>
        <taxon>Pluteineae</taxon>
        <taxon>Amanitaceae</taxon>
        <taxon>Amanita</taxon>
    </lineage>
</organism>
<evidence type="ECO:0000313" key="7">
    <source>
        <dbReference type="Proteomes" id="UP000242287"/>
    </source>
</evidence>
<keyword evidence="4" id="KW-0539">Nucleus</keyword>
<dbReference type="GO" id="GO:0006352">
    <property type="term" value="P:DNA-templated transcription initiation"/>
    <property type="evidence" value="ECO:0007669"/>
    <property type="project" value="InterPro"/>
</dbReference>
<dbReference type="Gene3D" id="2.40.50.1060">
    <property type="match status" value="1"/>
</dbReference>
<keyword evidence="2" id="KW-0240">DNA-directed RNA polymerase</keyword>
<dbReference type="EMBL" id="KZ302199">
    <property type="protein sequence ID" value="PFH46384.1"/>
    <property type="molecule type" value="Genomic_DNA"/>
</dbReference>
<dbReference type="InterPro" id="IPR045113">
    <property type="entry name" value="Rpb7-like"/>
</dbReference>
<sequence>MISTLDGSKKRKTSSPLLAVIVTKKPRIATTDGTKCKPVKRVDEFLIVKANLVVSITPAFTSDARAGVEEVLDSMVMKYNPTFQGVVVSHSNISFLCKTAFVQVECPYLVCKVSFDIVVWSPQVGVKLVGKINAWSPDHVSLLIHETFNASIPRRHIPNNTWYFKYGTLRNDTHRGYIGSNIEEEGMWVHRATGDRLGDEGYLEFTVIGLIVANEMLSLLGSLQPDPFLTDPVVR</sequence>
<keyword evidence="3" id="KW-0804">Transcription</keyword>
<gene>
    <name evidence="6" type="ORF">AMATHDRAFT_155258</name>
</gene>
<dbReference type="Proteomes" id="UP000242287">
    <property type="component" value="Unassembled WGS sequence"/>
</dbReference>
<dbReference type="InterPro" id="IPR041178">
    <property type="entry name" value="RPA43_OB"/>
</dbReference>
<protein>
    <recommendedName>
        <fullName evidence="5">RPA43 OB domain-containing protein</fullName>
    </recommendedName>
</protein>
<comment type="subcellular location">
    <subcellularLocation>
        <location evidence="1">Nucleus</location>
    </subcellularLocation>
</comment>
<evidence type="ECO:0000313" key="6">
    <source>
        <dbReference type="EMBL" id="PFH46384.1"/>
    </source>
</evidence>
<dbReference type="OrthoDB" id="10250504at2759"/>
<dbReference type="PANTHER" id="PTHR12709">
    <property type="entry name" value="DNA-DIRECTED RNA POLYMERASE II, III"/>
    <property type="match status" value="1"/>
</dbReference>
<dbReference type="PANTHER" id="PTHR12709:SF5">
    <property type="entry name" value="DNA-DIRECTED RNA POLYMERASE I SUBUNIT RPA43"/>
    <property type="match status" value="1"/>
</dbReference>
<dbReference type="InterPro" id="IPR036898">
    <property type="entry name" value="RNA_pol_Rpb7-like_N_sf"/>
</dbReference>
<dbReference type="GO" id="GO:0006362">
    <property type="term" value="P:transcription elongation by RNA polymerase I"/>
    <property type="evidence" value="ECO:0007669"/>
    <property type="project" value="TreeGrafter"/>
</dbReference>